<dbReference type="InterPro" id="IPR018170">
    <property type="entry name" value="Aldo/ket_reductase_CS"/>
</dbReference>
<dbReference type="PANTHER" id="PTHR43827:SF3">
    <property type="entry name" value="NADP-DEPENDENT OXIDOREDUCTASE DOMAIN-CONTAINING PROTEIN"/>
    <property type="match status" value="1"/>
</dbReference>
<organism evidence="9 10">
    <name type="scientific">Rhizobium multihospitium</name>
    <dbReference type="NCBI Taxonomy" id="410764"/>
    <lineage>
        <taxon>Bacteria</taxon>
        <taxon>Pseudomonadati</taxon>
        <taxon>Pseudomonadota</taxon>
        <taxon>Alphaproteobacteria</taxon>
        <taxon>Hyphomicrobiales</taxon>
        <taxon>Rhizobiaceae</taxon>
        <taxon>Rhizobium/Agrobacterium group</taxon>
        <taxon>Rhizobium</taxon>
    </lineage>
</organism>
<evidence type="ECO:0000313" key="10">
    <source>
        <dbReference type="Proteomes" id="UP000199101"/>
    </source>
</evidence>
<evidence type="ECO:0000259" key="8">
    <source>
        <dbReference type="Pfam" id="PF00248"/>
    </source>
</evidence>
<keyword evidence="10" id="KW-1185">Reference proteome</keyword>
<evidence type="ECO:0000256" key="7">
    <source>
        <dbReference type="PIRSR" id="PIRSR000097-3"/>
    </source>
</evidence>
<dbReference type="PRINTS" id="PR00069">
    <property type="entry name" value="ALDKETRDTASE"/>
</dbReference>
<comment type="similarity">
    <text evidence="1">Belongs to the aldo/keto reductase family.</text>
</comment>
<dbReference type="PROSITE" id="PS00063">
    <property type="entry name" value="ALDOKETO_REDUCTASE_3"/>
    <property type="match status" value="1"/>
</dbReference>
<dbReference type="Pfam" id="PF00248">
    <property type="entry name" value="Aldo_ket_red"/>
    <property type="match status" value="1"/>
</dbReference>
<evidence type="ECO:0000256" key="1">
    <source>
        <dbReference type="ARBA" id="ARBA00007905"/>
    </source>
</evidence>
<dbReference type="InterPro" id="IPR023210">
    <property type="entry name" value="NADP_OxRdtase_dom"/>
</dbReference>
<feature type="domain" description="NADP-dependent oxidoreductase" evidence="8">
    <location>
        <begin position="21"/>
        <end position="260"/>
    </location>
</feature>
<proteinExistence type="inferred from homology"/>
<gene>
    <name evidence="9" type="ORF">GA0061103_6758</name>
</gene>
<dbReference type="Gene3D" id="3.20.20.100">
    <property type="entry name" value="NADP-dependent oxidoreductase domain"/>
    <property type="match status" value="1"/>
</dbReference>
<feature type="binding site" evidence="6">
    <location>
        <position position="109"/>
    </location>
    <ligand>
        <name>substrate</name>
    </ligand>
</feature>
<dbReference type="InterPro" id="IPR020471">
    <property type="entry name" value="AKR"/>
</dbReference>
<evidence type="ECO:0000256" key="6">
    <source>
        <dbReference type="PIRSR" id="PIRSR000097-2"/>
    </source>
</evidence>
<dbReference type="EMBL" id="FMAG01000009">
    <property type="protein sequence ID" value="SCB45663.1"/>
    <property type="molecule type" value="Genomic_DNA"/>
</dbReference>
<evidence type="ECO:0000313" key="9">
    <source>
        <dbReference type="EMBL" id="SCB45663.1"/>
    </source>
</evidence>
<evidence type="ECO:0000256" key="2">
    <source>
        <dbReference type="ARBA" id="ARBA00022857"/>
    </source>
</evidence>
<evidence type="ECO:0000256" key="5">
    <source>
        <dbReference type="PIRSR" id="PIRSR000097-1"/>
    </source>
</evidence>
<evidence type="ECO:0000256" key="4">
    <source>
        <dbReference type="ARBA" id="ARBA00049445"/>
    </source>
</evidence>
<dbReference type="PIRSF" id="PIRSF000097">
    <property type="entry name" value="AKR"/>
    <property type="match status" value="1"/>
</dbReference>
<sequence>MTTQPTITFNDGNSIPQVGLGVWQTPENVAPMAVSTALKAGYRHVDTAAIYANEDGVGEGMRQSGVARKDIYLTTKLWNEAQGFDSTLKAFDESLKRLGTDYVDLYLIHWPSPHRNRYLDTWKAFVRLKEEGRARSIGVSNFAAAHLERIIGETGVTPVLNQIELHPTFQQKELRAVHDKLGIKTESWSPLGQGKLLTNAAIGKVAAKHGRTPAQVIIRWHIDNGLIVIPKSVTPSRIEENLKVFDFKLDSDDLADMAKLDSAGGRIGPDPLTASF</sequence>
<dbReference type="AlphaFoldDB" id="A0A1C3X0B0"/>
<keyword evidence="3" id="KW-0560">Oxidoreductase</keyword>
<comment type="catalytic activity">
    <reaction evidence="4">
        <text>hydroxyacetone + NADP(+) = methylglyoxal + NADPH + H(+)</text>
        <dbReference type="Rhea" id="RHEA:27986"/>
        <dbReference type="ChEBI" id="CHEBI:15378"/>
        <dbReference type="ChEBI" id="CHEBI:17158"/>
        <dbReference type="ChEBI" id="CHEBI:27957"/>
        <dbReference type="ChEBI" id="CHEBI:57783"/>
        <dbReference type="ChEBI" id="CHEBI:58349"/>
    </reaction>
</comment>
<feature type="active site" description="Proton donor" evidence="5">
    <location>
        <position position="51"/>
    </location>
</feature>
<dbReference type="PANTHER" id="PTHR43827">
    <property type="entry name" value="2,5-DIKETO-D-GLUCONIC ACID REDUCTASE"/>
    <property type="match status" value="1"/>
</dbReference>
<dbReference type="FunFam" id="3.20.20.100:FF:000002">
    <property type="entry name" value="2,5-diketo-D-gluconic acid reductase A"/>
    <property type="match status" value="1"/>
</dbReference>
<feature type="site" description="Lowers pKa of active site Tyr" evidence="7">
    <location>
        <position position="76"/>
    </location>
</feature>
<keyword evidence="2" id="KW-0521">NADP</keyword>
<dbReference type="PROSITE" id="PS00798">
    <property type="entry name" value="ALDOKETO_REDUCTASE_1"/>
    <property type="match status" value="1"/>
</dbReference>
<dbReference type="GO" id="GO:0016616">
    <property type="term" value="F:oxidoreductase activity, acting on the CH-OH group of donors, NAD or NADP as acceptor"/>
    <property type="evidence" value="ECO:0007669"/>
    <property type="project" value="UniProtKB-ARBA"/>
</dbReference>
<accession>A0A1C3X0B0</accession>
<dbReference type="RefSeq" id="WP_092717262.1">
    <property type="nucleotide sequence ID" value="NZ_FMAG01000009.1"/>
</dbReference>
<dbReference type="PROSITE" id="PS00062">
    <property type="entry name" value="ALDOKETO_REDUCTASE_2"/>
    <property type="match status" value="1"/>
</dbReference>
<protein>
    <submittedName>
        <fullName evidence="9">2,5-diketo-D-gluconate reductase A</fullName>
    </submittedName>
</protein>
<reference evidence="10" key="1">
    <citation type="submission" date="2016-08" db="EMBL/GenBank/DDBJ databases">
        <authorList>
            <person name="Varghese N."/>
            <person name="Submissions Spin"/>
        </authorList>
    </citation>
    <scope>NUCLEOTIDE SEQUENCE [LARGE SCALE GENOMIC DNA]</scope>
    <source>
        <strain evidence="10">HAMBI 2975</strain>
    </source>
</reference>
<dbReference type="Proteomes" id="UP000199101">
    <property type="component" value="Unassembled WGS sequence"/>
</dbReference>
<dbReference type="SUPFAM" id="SSF51430">
    <property type="entry name" value="NAD(P)-linked oxidoreductase"/>
    <property type="match status" value="1"/>
</dbReference>
<evidence type="ECO:0000256" key="3">
    <source>
        <dbReference type="ARBA" id="ARBA00023002"/>
    </source>
</evidence>
<dbReference type="OrthoDB" id="9804790at2"/>
<dbReference type="InterPro" id="IPR036812">
    <property type="entry name" value="NAD(P)_OxRdtase_dom_sf"/>
</dbReference>
<dbReference type="STRING" id="410764.GA0061103_6758"/>
<name>A0A1C3X0B0_9HYPH</name>